<keyword evidence="1" id="KW-0812">Transmembrane</keyword>
<feature type="transmembrane region" description="Helical" evidence="1">
    <location>
        <begin position="79"/>
        <end position="100"/>
    </location>
</feature>
<reference evidence="2" key="1">
    <citation type="journal article" date="2015" name="Nature">
        <title>Complex archaea that bridge the gap between prokaryotes and eukaryotes.</title>
        <authorList>
            <person name="Spang A."/>
            <person name="Saw J.H."/>
            <person name="Jorgensen S.L."/>
            <person name="Zaremba-Niedzwiedzka K."/>
            <person name="Martijn J."/>
            <person name="Lind A.E."/>
            <person name="van Eijk R."/>
            <person name="Schleper C."/>
            <person name="Guy L."/>
            <person name="Ettema T.J."/>
        </authorList>
    </citation>
    <scope>NUCLEOTIDE SEQUENCE</scope>
</reference>
<organism evidence="2">
    <name type="scientific">marine sediment metagenome</name>
    <dbReference type="NCBI Taxonomy" id="412755"/>
    <lineage>
        <taxon>unclassified sequences</taxon>
        <taxon>metagenomes</taxon>
        <taxon>ecological metagenomes</taxon>
    </lineage>
</organism>
<dbReference type="AlphaFoldDB" id="A0A0F9M1N1"/>
<keyword evidence="1" id="KW-0472">Membrane</keyword>
<keyword evidence="1" id="KW-1133">Transmembrane helix</keyword>
<accession>A0A0F9M1N1</accession>
<evidence type="ECO:0000313" key="2">
    <source>
        <dbReference type="EMBL" id="KKM93251.1"/>
    </source>
</evidence>
<evidence type="ECO:0000256" key="1">
    <source>
        <dbReference type="SAM" id="Phobius"/>
    </source>
</evidence>
<proteinExistence type="predicted"/>
<comment type="caution">
    <text evidence="2">The sequence shown here is derived from an EMBL/GenBank/DDBJ whole genome shotgun (WGS) entry which is preliminary data.</text>
</comment>
<sequence>MDTEPTGELDELPPPFYDSIEEYKMSDSRSYKEILASVETALSYINNHLSNIDGHLEKINTTNLNQEVKIARNKDRIGLILKIGGSSLVVLIGGAVAWFIKLQGVW</sequence>
<dbReference type="EMBL" id="LAZR01006290">
    <property type="protein sequence ID" value="KKM93251.1"/>
    <property type="molecule type" value="Genomic_DNA"/>
</dbReference>
<name>A0A0F9M1N1_9ZZZZ</name>
<gene>
    <name evidence="2" type="ORF">LCGC14_1210240</name>
</gene>
<protein>
    <submittedName>
        <fullName evidence="2">Uncharacterized protein</fullName>
    </submittedName>
</protein>